<sequence length="122" mass="14397">MPYYLFYYGDENGINHILCVAKNKKRLYNYLIENIRKFEDFLKIFSYGRLEIFGELYDPLLKLSTGSKFSEIEEELISGLKKINYDYFFNNITIIGGSSNNIDDMIITGFKKVRSKNFLEIN</sequence>
<protein>
    <submittedName>
        <fullName evidence="1">Uncharacterized protein</fullName>
    </submittedName>
</protein>
<proteinExistence type="predicted"/>
<dbReference type="EMBL" id="MN175499">
    <property type="protein sequence ID" value="QID05817.1"/>
    <property type="molecule type" value="Genomic_DNA"/>
</dbReference>
<evidence type="ECO:0000313" key="1">
    <source>
        <dbReference type="EMBL" id="QID05817.1"/>
    </source>
</evidence>
<accession>A0A6G6AB83</accession>
<name>A0A6G6AB83_9VIRU</name>
<reference evidence="1" key="1">
    <citation type="submission" date="2019-07" db="EMBL/GenBank/DDBJ databases">
        <title>The discovery of a new lineage B mimivirus raises questions about particles surface fibrils.</title>
        <authorList>
            <person name="Silva L.K.S."/>
            <person name="Rodrigues R.A.L."/>
            <person name="Andrade A.C.S.P."/>
            <person name="Hikida H."/>
            <person name="Andreani J."/>
            <person name="Levasseur A."/>
            <person name="La Scola B."/>
            <person name="Abrahao J.S."/>
        </authorList>
    </citation>
    <scope>NUCLEOTIDE SEQUENCE</scope>
    <source>
        <strain evidence="1">B60</strain>
    </source>
</reference>
<organism evidence="1">
    <name type="scientific">Borely moumouvirus</name>
    <dbReference type="NCBI Taxonomy" id="2712067"/>
    <lineage>
        <taxon>Viruses</taxon>
        <taxon>Varidnaviria</taxon>
        <taxon>Bamfordvirae</taxon>
        <taxon>Nucleocytoviricota</taxon>
        <taxon>Megaviricetes</taxon>
        <taxon>Imitervirales</taxon>
        <taxon>Mimiviridae</taxon>
        <taxon>Megamimivirinae</taxon>
        <taxon>Moumouvirus</taxon>
    </lineage>
</organism>